<dbReference type="Proteomes" id="UP000060699">
    <property type="component" value="Chromosome"/>
</dbReference>
<keyword evidence="2" id="KW-1185">Reference proteome</keyword>
<dbReference type="STRING" id="76731.RD2015_2"/>
<proteinExistence type="predicted"/>
<sequence length="51" mass="5362">MTKKRSVISENSAFARVALAGGAGAGLRLQAAERLTCRNNGMSEQPTVERG</sequence>
<evidence type="ECO:0000313" key="1">
    <source>
        <dbReference type="EMBL" id="ALV04509.1"/>
    </source>
</evidence>
<evidence type="ECO:0000313" key="2">
    <source>
        <dbReference type="Proteomes" id="UP000060699"/>
    </source>
</evidence>
<gene>
    <name evidence="1" type="ORF">RD2015_2</name>
</gene>
<dbReference type="KEGG" id="rdp:RD2015_2"/>
<dbReference type="EMBL" id="CP013729">
    <property type="protein sequence ID" value="ALV04509.1"/>
    <property type="molecule type" value="Genomic_DNA"/>
</dbReference>
<dbReference type="AlphaFoldDB" id="A0A0U3M7G5"/>
<name>A0A0U3M7G5_9BURK</name>
<organism evidence="1 2">
    <name type="scientific">Roseateles depolymerans</name>
    <dbReference type="NCBI Taxonomy" id="76731"/>
    <lineage>
        <taxon>Bacteria</taxon>
        <taxon>Pseudomonadati</taxon>
        <taxon>Pseudomonadota</taxon>
        <taxon>Betaproteobacteria</taxon>
        <taxon>Burkholderiales</taxon>
        <taxon>Sphaerotilaceae</taxon>
        <taxon>Roseateles</taxon>
    </lineage>
</organism>
<protein>
    <submittedName>
        <fullName evidence="1">Uncharacterized protein</fullName>
    </submittedName>
</protein>
<accession>A0A0U3M7G5</accession>
<reference evidence="1 2" key="1">
    <citation type="submission" date="2015-12" db="EMBL/GenBank/DDBJ databases">
        <title>Complete genome of Roseateles depolymerans KCTC 42856.</title>
        <authorList>
            <person name="Kim K.M."/>
        </authorList>
    </citation>
    <scope>NUCLEOTIDE SEQUENCE [LARGE SCALE GENOMIC DNA]</scope>
    <source>
        <strain evidence="1 2">KCTC 42856</strain>
    </source>
</reference>